<keyword evidence="4 6" id="KW-1133">Transmembrane helix</keyword>
<evidence type="ECO:0000256" key="2">
    <source>
        <dbReference type="ARBA" id="ARBA00022475"/>
    </source>
</evidence>
<name>A0A1W2A5X4_9BACT</name>
<evidence type="ECO:0000256" key="5">
    <source>
        <dbReference type="ARBA" id="ARBA00023136"/>
    </source>
</evidence>
<evidence type="ECO:0000256" key="6">
    <source>
        <dbReference type="SAM" id="Phobius"/>
    </source>
</evidence>
<dbReference type="CDD" id="cd16015">
    <property type="entry name" value="LTA_synthase"/>
    <property type="match status" value="1"/>
</dbReference>
<keyword evidence="3 6" id="KW-0812">Transmembrane</keyword>
<dbReference type="InterPro" id="IPR017850">
    <property type="entry name" value="Alkaline_phosphatase_core_sf"/>
</dbReference>
<keyword evidence="8" id="KW-0808">Transferase</keyword>
<evidence type="ECO:0000259" key="7">
    <source>
        <dbReference type="Pfam" id="PF00884"/>
    </source>
</evidence>
<proteinExistence type="predicted"/>
<dbReference type="OrthoDB" id="9760224at2"/>
<organism evidence="8 9">
    <name type="scientific">Desulfocicer vacuolatum DSM 3385</name>
    <dbReference type="NCBI Taxonomy" id="1121400"/>
    <lineage>
        <taxon>Bacteria</taxon>
        <taxon>Pseudomonadati</taxon>
        <taxon>Thermodesulfobacteriota</taxon>
        <taxon>Desulfobacteria</taxon>
        <taxon>Desulfobacterales</taxon>
        <taxon>Desulfobacteraceae</taxon>
        <taxon>Desulfocicer</taxon>
    </lineage>
</organism>
<dbReference type="STRING" id="1121400.SAMN02746065_104121"/>
<evidence type="ECO:0000313" key="8">
    <source>
        <dbReference type="EMBL" id="SMC55678.1"/>
    </source>
</evidence>
<keyword evidence="9" id="KW-1185">Reference proteome</keyword>
<dbReference type="Gene3D" id="3.40.720.10">
    <property type="entry name" value="Alkaline Phosphatase, subunit A"/>
    <property type="match status" value="1"/>
</dbReference>
<dbReference type="InterPro" id="IPR000917">
    <property type="entry name" value="Sulfatase_N"/>
</dbReference>
<protein>
    <submittedName>
        <fullName evidence="8">Phosphoglycerol transferase</fullName>
    </submittedName>
</protein>
<evidence type="ECO:0000256" key="3">
    <source>
        <dbReference type="ARBA" id="ARBA00022692"/>
    </source>
</evidence>
<reference evidence="8 9" key="1">
    <citation type="submission" date="2017-04" db="EMBL/GenBank/DDBJ databases">
        <authorList>
            <person name="Afonso C.L."/>
            <person name="Miller P.J."/>
            <person name="Scott M.A."/>
            <person name="Spackman E."/>
            <person name="Goraichik I."/>
            <person name="Dimitrov K.M."/>
            <person name="Suarez D.L."/>
            <person name="Swayne D.E."/>
        </authorList>
    </citation>
    <scope>NUCLEOTIDE SEQUENCE [LARGE SCALE GENOMIC DNA]</scope>
    <source>
        <strain evidence="8 9">DSM 3385</strain>
    </source>
</reference>
<dbReference type="PANTHER" id="PTHR47371:SF3">
    <property type="entry name" value="PHOSPHOGLYCEROL TRANSFERASE I"/>
    <property type="match status" value="1"/>
</dbReference>
<dbReference type="SUPFAM" id="SSF53649">
    <property type="entry name" value="Alkaline phosphatase-like"/>
    <property type="match status" value="1"/>
</dbReference>
<keyword evidence="5 6" id="KW-0472">Membrane</keyword>
<dbReference type="EMBL" id="FWXY01000004">
    <property type="protein sequence ID" value="SMC55678.1"/>
    <property type="molecule type" value="Genomic_DNA"/>
</dbReference>
<gene>
    <name evidence="8" type="ORF">SAMN02746065_104121</name>
</gene>
<feature type="transmembrane region" description="Helical" evidence="6">
    <location>
        <begin position="6"/>
        <end position="22"/>
    </location>
</feature>
<dbReference type="GO" id="GO:0005886">
    <property type="term" value="C:plasma membrane"/>
    <property type="evidence" value="ECO:0007669"/>
    <property type="project" value="UniProtKB-SubCell"/>
</dbReference>
<dbReference type="InterPro" id="IPR050448">
    <property type="entry name" value="OpgB/LTA_synthase_biosynth"/>
</dbReference>
<dbReference type="Pfam" id="PF00884">
    <property type="entry name" value="Sulfatase"/>
    <property type="match status" value="1"/>
</dbReference>
<evidence type="ECO:0000256" key="1">
    <source>
        <dbReference type="ARBA" id="ARBA00004651"/>
    </source>
</evidence>
<dbReference type="GO" id="GO:0016740">
    <property type="term" value="F:transferase activity"/>
    <property type="evidence" value="ECO:0007669"/>
    <property type="project" value="UniProtKB-KW"/>
</dbReference>
<accession>A0A1W2A5X4</accession>
<feature type="transmembrane region" description="Helical" evidence="6">
    <location>
        <begin position="76"/>
        <end position="98"/>
    </location>
</feature>
<dbReference type="Proteomes" id="UP000192418">
    <property type="component" value="Unassembled WGS sequence"/>
</dbReference>
<dbReference type="RefSeq" id="WP_084067347.1">
    <property type="nucleotide sequence ID" value="NZ_FWXY01000004.1"/>
</dbReference>
<sequence>MDYILASIVFFLIAIYFSIHHGQSRKKRLFFSIVIFAYLFSLDIFWVADYFTGEGINDAVIYHIFYGLGGAGFKEFYKITFVGIVFFLFGVVASFFYYKTRKADYKIPPYNIGRAIMCALFFCIAFMLNPTPRSLFAHLNYFDFPFKSSGSAKYIGDEKMAALQEDFNRYYLLPKSEAKTKTHPNLIYIYAESLELTYFDEKLFPGLVPNLKQIQKENISFSNINQIIADDFTVGGMITSQCGIPLFTPSGGNSMNGMERFYEGAVCLGDFLASQKYTLVYRGGASLKFAGKGKLYTTHGFIDVKGREELLPHLEDKNNVSPWGLYDDTLFDIIYEDFMALSESKTRFAIFTLTLDTHGPDGYLNKSCRDIKYLDGSNEMLNAVACTDYIISRFIRKIQASKFGKDTVVVLSSDHLAMKNGATAILKKGDRKNLFMIIDPRNETARVIDKKGSLADVAATILSSLGYDTALGLGRNLQSHLNSLSVEFENYKKKLVGWRPVIEKFWNNPKIGTHVFINNTAKTITINSTTYKYPLLLEINKNREVRPYFEFNDFKKLTSFLVNFNPTTPFIWIDECRKISYLDTAIKDKKGYCLAMGQLGSDIVVKSIDKTMLVNTKVLDSKKNDAEVRDIFTSRMKLLRNYVYKKRYKDAWSKGKTGEIEIESVQDEKFEIRYLTNNPKKQLYRFEILIDGENFESSMIEPFKWYQKKISIPKGQHKISLHIEDTFNPYKLNTSKDNRDLGINFKINKLYL</sequence>
<comment type="subcellular location">
    <subcellularLocation>
        <location evidence="1">Cell membrane</location>
        <topology evidence="1">Multi-pass membrane protein</topology>
    </subcellularLocation>
</comment>
<feature type="domain" description="Sulfatase N-terminal" evidence="7">
    <location>
        <begin position="184"/>
        <end position="467"/>
    </location>
</feature>
<feature type="transmembrane region" description="Helical" evidence="6">
    <location>
        <begin position="29"/>
        <end position="48"/>
    </location>
</feature>
<evidence type="ECO:0000256" key="4">
    <source>
        <dbReference type="ARBA" id="ARBA00022989"/>
    </source>
</evidence>
<dbReference type="AlphaFoldDB" id="A0A1W2A5X4"/>
<dbReference type="PANTHER" id="PTHR47371">
    <property type="entry name" value="LIPOTEICHOIC ACID SYNTHASE"/>
    <property type="match status" value="1"/>
</dbReference>
<keyword evidence="2" id="KW-1003">Cell membrane</keyword>
<evidence type="ECO:0000313" key="9">
    <source>
        <dbReference type="Proteomes" id="UP000192418"/>
    </source>
</evidence>
<feature type="transmembrane region" description="Helical" evidence="6">
    <location>
        <begin position="110"/>
        <end position="128"/>
    </location>
</feature>